<keyword evidence="3 5" id="KW-1133">Transmembrane helix</keyword>
<name>A0A0K0FAL2_STRVS</name>
<evidence type="ECO:0000256" key="4">
    <source>
        <dbReference type="ARBA" id="ARBA00023136"/>
    </source>
</evidence>
<comment type="subcellular location">
    <subcellularLocation>
        <location evidence="1">Membrane</location>
        <topology evidence="1">Multi-pass membrane protein</topology>
    </subcellularLocation>
</comment>
<keyword evidence="2 5" id="KW-0812">Transmembrane</keyword>
<dbReference type="GO" id="GO:0005886">
    <property type="term" value="C:plasma membrane"/>
    <property type="evidence" value="ECO:0007669"/>
    <property type="project" value="TreeGrafter"/>
</dbReference>
<dbReference type="AlphaFoldDB" id="A0A0K0FAL2"/>
<accession>A0A0K0FAL2</accession>
<feature type="transmembrane region" description="Helical" evidence="5">
    <location>
        <begin position="274"/>
        <end position="299"/>
    </location>
</feature>
<dbReference type="PANTHER" id="PTHR11040">
    <property type="entry name" value="ZINC/IRON TRANSPORTER"/>
    <property type="match status" value="1"/>
</dbReference>
<dbReference type="InterPro" id="IPR003689">
    <property type="entry name" value="ZIP"/>
</dbReference>
<feature type="transmembrane region" description="Helical" evidence="5">
    <location>
        <begin position="12"/>
        <end position="32"/>
    </location>
</feature>
<proteinExistence type="predicted"/>
<feature type="transmembrane region" description="Helical" evidence="5">
    <location>
        <begin position="183"/>
        <end position="202"/>
    </location>
</feature>
<feature type="transmembrane region" description="Helical" evidence="5">
    <location>
        <begin position="239"/>
        <end position="262"/>
    </location>
</feature>
<feature type="transmembrane region" description="Helical" evidence="5">
    <location>
        <begin position="208"/>
        <end position="232"/>
    </location>
</feature>
<dbReference type="GO" id="GO:0005385">
    <property type="term" value="F:zinc ion transmembrane transporter activity"/>
    <property type="evidence" value="ECO:0007669"/>
    <property type="project" value="TreeGrafter"/>
</dbReference>
<reference evidence="6" key="1">
    <citation type="submission" date="2014-07" db="EMBL/GenBank/DDBJ databases">
        <authorList>
            <person name="Martin A.A"/>
            <person name="De Silva N."/>
        </authorList>
    </citation>
    <scope>NUCLEOTIDE SEQUENCE</scope>
</reference>
<evidence type="ECO:0000256" key="5">
    <source>
        <dbReference type="SAM" id="Phobius"/>
    </source>
</evidence>
<evidence type="ECO:0000313" key="6">
    <source>
        <dbReference type="Proteomes" id="UP000035680"/>
    </source>
</evidence>
<reference evidence="7" key="2">
    <citation type="submission" date="2015-08" db="UniProtKB">
        <authorList>
            <consortium name="WormBaseParasite"/>
        </authorList>
    </citation>
    <scope>IDENTIFICATION</scope>
</reference>
<feature type="transmembrane region" description="Helical" evidence="5">
    <location>
        <begin position="53"/>
        <end position="74"/>
    </location>
</feature>
<sequence>MTTNENKSLLMIGLIATLFLITMIAGFFAAYISKKSLDKDTKSTKAIKKNAKILSLLSCFGGGVFLAVCLLDIFPHINEKYDDLIKITNYDMNFPITKILIAFGFFLVYFIEELTIKIVGKHNHSNTSKDNNIEEKDQNVAFIVNGLEDTGIENLSRKASIRSVSIISGGNNFKNNNSLVKTIIFAVIMSLHSVFEGIALGVKDTSNGMIVLFISLIIDKCVESFSVGILISKENGKRLNFIIVSIIVYALMTPFGAGFGIILQNIPMNEETRIGILLFLECLAGGTFLYVTFIEIISVEKENEHNNLHQLLFIVLGFSTITFAQTFFHSN</sequence>
<dbReference type="Proteomes" id="UP000035680">
    <property type="component" value="Unassembled WGS sequence"/>
</dbReference>
<protein>
    <submittedName>
        <fullName evidence="7">Zinc transporter ZIP2 (inferred by orthology to a human protein)</fullName>
    </submittedName>
</protein>
<evidence type="ECO:0000256" key="2">
    <source>
        <dbReference type="ARBA" id="ARBA00022692"/>
    </source>
</evidence>
<evidence type="ECO:0000256" key="1">
    <source>
        <dbReference type="ARBA" id="ARBA00004141"/>
    </source>
</evidence>
<evidence type="ECO:0000256" key="3">
    <source>
        <dbReference type="ARBA" id="ARBA00022989"/>
    </source>
</evidence>
<feature type="transmembrane region" description="Helical" evidence="5">
    <location>
        <begin position="311"/>
        <end position="328"/>
    </location>
</feature>
<evidence type="ECO:0000313" key="7">
    <source>
        <dbReference type="WBParaSite" id="SVE_0586700.1"/>
    </source>
</evidence>
<dbReference type="STRING" id="75913.A0A0K0FAL2"/>
<dbReference type="WBParaSite" id="SVE_0586700.1">
    <property type="protein sequence ID" value="SVE_0586700.1"/>
    <property type="gene ID" value="SVE_0586700"/>
</dbReference>
<dbReference type="PANTHER" id="PTHR11040:SF74">
    <property type="entry name" value="ZINC TRANSPORTER ZIP3"/>
    <property type="match status" value="1"/>
</dbReference>
<feature type="transmembrane region" description="Helical" evidence="5">
    <location>
        <begin position="94"/>
        <end position="111"/>
    </location>
</feature>
<keyword evidence="4 5" id="KW-0472">Membrane</keyword>
<organism evidence="6 7">
    <name type="scientific">Strongyloides venezuelensis</name>
    <name type="common">Threadworm</name>
    <dbReference type="NCBI Taxonomy" id="75913"/>
    <lineage>
        <taxon>Eukaryota</taxon>
        <taxon>Metazoa</taxon>
        <taxon>Ecdysozoa</taxon>
        <taxon>Nematoda</taxon>
        <taxon>Chromadorea</taxon>
        <taxon>Rhabditida</taxon>
        <taxon>Tylenchina</taxon>
        <taxon>Panagrolaimomorpha</taxon>
        <taxon>Strongyloidoidea</taxon>
        <taxon>Strongyloididae</taxon>
        <taxon>Strongyloides</taxon>
    </lineage>
</organism>
<dbReference type="Pfam" id="PF02535">
    <property type="entry name" value="Zip"/>
    <property type="match status" value="1"/>
</dbReference>
<keyword evidence="6" id="KW-1185">Reference proteome</keyword>